<feature type="transmembrane region" description="Helical" evidence="7">
    <location>
        <begin position="424"/>
        <end position="446"/>
    </location>
</feature>
<evidence type="ECO:0000256" key="4">
    <source>
        <dbReference type="ARBA" id="ARBA00022692"/>
    </source>
</evidence>
<name>A0A9D7K0S4_9PROT</name>
<keyword evidence="4 7" id="KW-0812">Transmembrane</keyword>
<evidence type="ECO:0000256" key="5">
    <source>
        <dbReference type="ARBA" id="ARBA00022989"/>
    </source>
</evidence>
<evidence type="ECO:0000313" key="10">
    <source>
        <dbReference type="Proteomes" id="UP000886689"/>
    </source>
</evidence>
<dbReference type="Pfam" id="PF05226">
    <property type="entry name" value="CHASE2"/>
    <property type="match status" value="1"/>
</dbReference>
<feature type="domain" description="Guanylate cyclase" evidence="8">
    <location>
        <begin position="488"/>
        <end position="620"/>
    </location>
</feature>
<accession>A0A9D7K0S4</accession>
<dbReference type="PANTHER" id="PTHR43081:SF1">
    <property type="entry name" value="ADENYLATE CYCLASE, TERMINAL-DIFFERENTIATION SPECIFIC"/>
    <property type="match status" value="1"/>
</dbReference>
<dbReference type="AlphaFoldDB" id="A0A9D7K0S4"/>
<keyword evidence="6 7" id="KW-0472">Membrane</keyword>
<dbReference type="SMART" id="SM01080">
    <property type="entry name" value="CHASE2"/>
    <property type="match status" value="1"/>
</dbReference>
<proteinExistence type="inferred from homology"/>
<protein>
    <submittedName>
        <fullName evidence="9">Adenylate/guanylate cyclase domain-containing protein</fullName>
    </submittedName>
</protein>
<dbReference type="Pfam" id="PF00211">
    <property type="entry name" value="Guanylate_cyc"/>
    <property type="match status" value="1"/>
</dbReference>
<feature type="transmembrane region" description="Helical" evidence="7">
    <location>
        <begin position="369"/>
        <end position="393"/>
    </location>
</feature>
<dbReference type="InterPro" id="IPR029787">
    <property type="entry name" value="Nucleotide_cyclase"/>
</dbReference>
<dbReference type="SUPFAM" id="SSF55073">
    <property type="entry name" value="Nucleotide cyclase"/>
    <property type="match status" value="1"/>
</dbReference>
<comment type="subcellular location">
    <subcellularLocation>
        <location evidence="1">Cell envelope</location>
    </subcellularLocation>
</comment>
<sequence>MKKHLTQIVLGLLLGLIFLGHAGRFYQIPLVSVLDAFIYDARLRVTMPGGVDERVVILDIDEKSLAEGGRWPWSRDKMAALVDRLFDHYDIQVLGFDVVFAEPDESSGLRSLEAIGRKELKDDPAYQNTLKGLRTTLDYDRRFAESMAKRNVVLGYYFTNLSTALTSGQLPGSVLPAGTFKGRSLALTSWNGYGANLPEYQANAATAGHFVPLVDFDGVSRRVPMLVEYQGAYYESLSLAMVRLLLGLPKINPGYAEEGGMSSRHYAGLEWLDLTTPRGSLRVPVDESAATLIPYRGGQGSFRYLSIADALHGRLPIDALKGKIVIVGTTTPGLMDLRATPVATTYPGVEIHANLIAGMLDGNIKLKPAYVLGAEVLMIALCGLTLALLLPLFSPLKATLLAGGALVTVSLFNFWLWASGGLLLPLASTILMILALYALSMSWGYFVESRSKRQLTGLFGQYVPPELVEEMSRDPENYSMEGRNEELTVLFSDVRGFTTISEGLNPKELAQLMNEYLGAMTAVVRHNRGTLDKYIGDAIMAFWGAPVADPDHALHAVQTALEMQRELRKLDAPFKARGWPELHIGVGINTGTMTVGDMGSPVRQSYTVMGDAVNLGSRLEGITKQYGVGIIVGETTRALLKDVVFRELDRVRVKGKDEPVGIYEPLGFTGEVDKADLDALKLWQQALRLYRAQEWDQADVQIYNLLRLSPDCYLYQLYAKRIAHLRQNPPGDGWDGVTVFETK</sequence>
<keyword evidence="5 7" id="KW-1133">Transmembrane helix</keyword>
<dbReference type="InterPro" id="IPR007890">
    <property type="entry name" value="CHASE2"/>
</dbReference>
<evidence type="ECO:0000313" key="9">
    <source>
        <dbReference type="EMBL" id="MBK8523254.1"/>
    </source>
</evidence>
<dbReference type="SMART" id="SM00044">
    <property type="entry name" value="CYCc"/>
    <property type="match status" value="1"/>
</dbReference>
<keyword evidence="3" id="KW-1003">Cell membrane</keyword>
<evidence type="ECO:0000256" key="7">
    <source>
        <dbReference type="SAM" id="Phobius"/>
    </source>
</evidence>
<dbReference type="EMBL" id="JADJUC010000002">
    <property type="protein sequence ID" value="MBK8523254.1"/>
    <property type="molecule type" value="Genomic_DNA"/>
</dbReference>
<dbReference type="Proteomes" id="UP000886689">
    <property type="component" value="Unassembled WGS sequence"/>
</dbReference>
<gene>
    <name evidence="9" type="ORF">IPL58_03480</name>
</gene>
<evidence type="ECO:0000259" key="8">
    <source>
        <dbReference type="PROSITE" id="PS50125"/>
    </source>
</evidence>
<reference evidence="9" key="1">
    <citation type="submission" date="2020-10" db="EMBL/GenBank/DDBJ databases">
        <title>Connecting structure to function with the recovery of over 1000 high-quality activated sludge metagenome-assembled genomes encoding full-length rRNA genes using long-read sequencing.</title>
        <authorList>
            <person name="Singleton C.M."/>
            <person name="Petriglieri F."/>
            <person name="Kristensen J.M."/>
            <person name="Kirkegaard R.H."/>
            <person name="Michaelsen T.Y."/>
            <person name="Andersen M.H."/>
            <person name="Karst S.M."/>
            <person name="Dueholm M.S."/>
            <person name="Nielsen P.H."/>
            <person name="Albertsen M."/>
        </authorList>
    </citation>
    <scope>NUCLEOTIDE SEQUENCE</scope>
    <source>
        <strain evidence="9">Hirt_18-Q3-R61-65_BATAC.395</strain>
    </source>
</reference>
<feature type="transmembrane region" description="Helical" evidence="7">
    <location>
        <begin position="400"/>
        <end position="418"/>
    </location>
</feature>
<evidence type="ECO:0000256" key="3">
    <source>
        <dbReference type="ARBA" id="ARBA00022475"/>
    </source>
</evidence>
<dbReference type="FunFam" id="3.30.70.1230:FF:000016">
    <property type="entry name" value="Adenylate/guanylate cyclase domain-containing protein"/>
    <property type="match status" value="1"/>
</dbReference>
<organism evidence="9 10">
    <name type="scientific">Candidatus Proximibacter danicus</name>
    <dbReference type="NCBI Taxonomy" id="2954365"/>
    <lineage>
        <taxon>Bacteria</taxon>
        <taxon>Pseudomonadati</taxon>
        <taxon>Pseudomonadota</taxon>
        <taxon>Betaproteobacteria</taxon>
        <taxon>Candidatus Proximibacter</taxon>
    </lineage>
</organism>
<dbReference type="GO" id="GO:0035556">
    <property type="term" value="P:intracellular signal transduction"/>
    <property type="evidence" value="ECO:0007669"/>
    <property type="project" value="InterPro"/>
</dbReference>
<dbReference type="GO" id="GO:0030313">
    <property type="term" value="C:cell envelope"/>
    <property type="evidence" value="ECO:0007669"/>
    <property type="project" value="UniProtKB-SubCell"/>
</dbReference>
<dbReference type="CDD" id="cd07302">
    <property type="entry name" value="CHD"/>
    <property type="match status" value="1"/>
</dbReference>
<evidence type="ECO:0000256" key="6">
    <source>
        <dbReference type="ARBA" id="ARBA00023136"/>
    </source>
</evidence>
<evidence type="ECO:0000256" key="1">
    <source>
        <dbReference type="ARBA" id="ARBA00004196"/>
    </source>
</evidence>
<evidence type="ECO:0000256" key="2">
    <source>
        <dbReference type="ARBA" id="ARBA00005381"/>
    </source>
</evidence>
<dbReference type="InterPro" id="IPR001054">
    <property type="entry name" value="A/G_cyclase"/>
</dbReference>
<comment type="caution">
    <text evidence="9">The sequence shown here is derived from an EMBL/GenBank/DDBJ whole genome shotgun (WGS) entry which is preliminary data.</text>
</comment>
<comment type="similarity">
    <text evidence="2">Belongs to the adenylyl cyclase class-3 family.</text>
</comment>
<dbReference type="PANTHER" id="PTHR43081">
    <property type="entry name" value="ADENYLATE CYCLASE, TERMINAL-DIFFERENTIATION SPECIFIC-RELATED"/>
    <property type="match status" value="1"/>
</dbReference>
<dbReference type="PROSITE" id="PS50125">
    <property type="entry name" value="GUANYLATE_CYCLASE_2"/>
    <property type="match status" value="1"/>
</dbReference>
<dbReference type="GO" id="GO:0006171">
    <property type="term" value="P:cAMP biosynthetic process"/>
    <property type="evidence" value="ECO:0007669"/>
    <property type="project" value="TreeGrafter"/>
</dbReference>
<dbReference type="Gene3D" id="3.30.70.1230">
    <property type="entry name" value="Nucleotide cyclase"/>
    <property type="match status" value="1"/>
</dbReference>
<dbReference type="InterPro" id="IPR050697">
    <property type="entry name" value="Adenylyl/Guanylyl_Cyclase_3/4"/>
</dbReference>
<dbReference type="GO" id="GO:0004016">
    <property type="term" value="F:adenylate cyclase activity"/>
    <property type="evidence" value="ECO:0007669"/>
    <property type="project" value="UniProtKB-ARBA"/>
</dbReference>